<proteinExistence type="predicted"/>
<dbReference type="InterPro" id="IPR011005">
    <property type="entry name" value="Dihydropteroate_synth-like_sf"/>
</dbReference>
<dbReference type="InterPro" id="IPR025595">
    <property type="entry name" value="PterinBD-DUF4346"/>
</dbReference>
<reference evidence="3" key="1">
    <citation type="journal article" date="2020" name="mSystems">
        <title>Genome- and Community-Level Interaction Insights into Carbon Utilization and Element Cycling Functions of Hydrothermarchaeota in Hydrothermal Sediment.</title>
        <authorList>
            <person name="Zhou Z."/>
            <person name="Liu Y."/>
            <person name="Xu W."/>
            <person name="Pan J."/>
            <person name="Luo Z.H."/>
            <person name="Li M."/>
        </authorList>
    </citation>
    <scope>NUCLEOTIDE SEQUENCE [LARGE SCALE GENOMIC DNA]</scope>
    <source>
        <strain evidence="2">SpSt-638</strain>
        <strain evidence="3">SpSt-648</strain>
    </source>
</reference>
<dbReference type="EMBL" id="DTBE01000041">
    <property type="protein sequence ID" value="HGQ59365.1"/>
    <property type="molecule type" value="Genomic_DNA"/>
</dbReference>
<name>A0A7C4JLE6_STAMA</name>
<dbReference type="PROSITE" id="PS50972">
    <property type="entry name" value="PTERIN_BINDING"/>
    <property type="match status" value="1"/>
</dbReference>
<gene>
    <name evidence="2" type="ORF">ENU09_01385</name>
    <name evidence="3" type="ORF">ENU20_02550</name>
</gene>
<protein>
    <submittedName>
        <fullName evidence="3">Dihydropteroate synthase-like protein</fullName>
    </submittedName>
</protein>
<accession>A0A7C4JLE6</accession>
<dbReference type="Pfam" id="PF20123">
    <property type="entry name" value="DUF6513"/>
    <property type="match status" value="1"/>
</dbReference>
<evidence type="ECO:0000313" key="3">
    <source>
        <dbReference type="EMBL" id="HGQ73940.1"/>
    </source>
</evidence>
<dbReference type="SUPFAM" id="SSF51717">
    <property type="entry name" value="Dihydropteroate synthetase-like"/>
    <property type="match status" value="1"/>
</dbReference>
<evidence type="ECO:0000313" key="2">
    <source>
        <dbReference type="EMBL" id="HGQ59365.1"/>
    </source>
</evidence>
<dbReference type="GO" id="GO:0042558">
    <property type="term" value="P:pteridine-containing compound metabolic process"/>
    <property type="evidence" value="ECO:0007669"/>
    <property type="project" value="InterPro"/>
</dbReference>
<dbReference type="Pfam" id="PF14251">
    <property type="entry name" value="PterinBD-DUF4346"/>
    <property type="match status" value="1"/>
</dbReference>
<evidence type="ECO:0000259" key="1">
    <source>
        <dbReference type="PROSITE" id="PS50972"/>
    </source>
</evidence>
<dbReference type="EMBL" id="DTBP01000017">
    <property type="protein sequence ID" value="HGQ73940.1"/>
    <property type="molecule type" value="Genomic_DNA"/>
</dbReference>
<organism evidence="3">
    <name type="scientific">Staphylothermus marinus</name>
    <dbReference type="NCBI Taxonomy" id="2280"/>
    <lineage>
        <taxon>Archaea</taxon>
        <taxon>Thermoproteota</taxon>
        <taxon>Thermoprotei</taxon>
        <taxon>Desulfurococcales</taxon>
        <taxon>Desulfurococcaceae</taxon>
        <taxon>Staphylothermus</taxon>
    </lineage>
</organism>
<dbReference type="InterPro" id="IPR045406">
    <property type="entry name" value="DUF6513"/>
</dbReference>
<comment type="caution">
    <text evidence="3">The sequence shown here is derived from an EMBL/GenBank/DDBJ whole genome shotgun (WGS) entry which is preliminary data.</text>
</comment>
<dbReference type="InterPro" id="IPR000489">
    <property type="entry name" value="Pterin-binding_dom"/>
</dbReference>
<sequence length="501" mass="56515">MRILLVTGRKAYSYVKRIVEENRIPGLEINIVEFPIDVAALITINDLLRELPKYQIVKQMDLIIVPGYVQGDLSAVSEKIGVRIIKGVKNARDIPLMLKAVMQGVLGSEKEPYDVFLHNLKIQRDQDVLSKVRSRALMNKYFEIRGVPISRDYPLIFAEIPVFIDDKIEDIVSKASRMVSKGADAIIYGVSEEPIRIDLIDLIKRSKRVLEKPIGLDSVNRDLFRLLQNHIDIYLSIYPDELDTIPLSNEYAGYALTVIPRNIDSIDELVDTANRALSIGLNKLILDPVLQPPVLGLTRSIYRYLKIREKITSYPLLMGVGNVIELIDADSIGIVAILASIGVEIGIEIYLATEASVKTRRAIYELRRALDMAIIARETGGLPKDLSIDLLIAKSKKESLYKPRLEPNRVVNAKNKFEFIEDPKGYVRISVDHSSEEIILEHYEHGRKEPSIIIKSNDPLSIAKEVISRELVSRLDHAIYIGVELGKAYKALKLGGEYEQE</sequence>
<feature type="domain" description="Pterin-binding" evidence="1">
    <location>
        <begin position="142"/>
        <end position="374"/>
    </location>
</feature>
<dbReference type="AlphaFoldDB" id="A0A7C4JLE6"/>
<dbReference type="InterPro" id="IPR005236">
    <property type="entry name" value="Dihydropt_synth"/>
</dbReference>
<dbReference type="NCBIfam" id="TIGR00284">
    <property type="entry name" value="dihydropteroate synthase-like protein"/>
    <property type="match status" value="1"/>
</dbReference>